<comment type="caution">
    <text evidence="2">The sequence shown here is derived from an EMBL/GenBank/DDBJ whole genome shotgun (WGS) entry which is preliminary data.</text>
</comment>
<keyword evidence="3" id="KW-1185">Reference proteome</keyword>
<dbReference type="Proteomes" id="UP001156903">
    <property type="component" value="Unassembled WGS sequence"/>
</dbReference>
<dbReference type="SUPFAM" id="SSF52833">
    <property type="entry name" value="Thioredoxin-like"/>
    <property type="match status" value="1"/>
</dbReference>
<dbReference type="EMBL" id="BSPB01000004">
    <property type="protein sequence ID" value="GLS13308.1"/>
    <property type="molecule type" value="Genomic_DNA"/>
</dbReference>
<dbReference type="PROSITE" id="PS50404">
    <property type="entry name" value="GST_NTER"/>
    <property type="match status" value="1"/>
</dbReference>
<dbReference type="InterPro" id="IPR036249">
    <property type="entry name" value="Thioredoxin-like_sf"/>
</dbReference>
<evidence type="ECO:0000313" key="2">
    <source>
        <dbReference type="EMBL" id="GLS13308.1"/>
    </source>
</evidence>
<dbReference type="InterPro" id="IPR004045">
    <property type="entry name" value="Glutathione_S-Trfase_N"/>
</dbReference>
<dbReference type="PANTHER" id="PTHR42673:SF21">
    <property type="entry name" value="GLUTATHIONE S-TRANSFERASE YFCF"/>
    <property type="match status" value="1"/>
</dbReference>
<feature type="domain" description="GST N-terminal" evidence="1">
    <location>
        <begin position="1"/>
        <end position="80"/>
    </location>
</feature>
<dbReference type="Pfam" id="PF13417">
    <property type="entry name" value="GST_N_3"/>
    <property type="match status" value="1"/>
</dbReference>
<accession>A0ABQ6BYR1</accession>
<organism evidence="2 3">
    <name type="scientific">Hydrogenophaga electricum</name>
    <dbReference type="NCBI Taxonomy" id="1230953"/>
    <lineage>
        <taxon>Bacteria</taxon>
        <taxon>Pseudomonadati</taxon>
        <taxon>Pseudomonadota</taxon>
        <taxon>Betaproteobacteria</taxon>
        <taxon>Burkholderiales</taxon>
        <taxon>Comamonadaceae</taxon>
        <taxon>Hydrogenophaga</taxon>
    </lineage>
</organism>
<gene>
    <name evidence="2" type="ORF">GCM10007935_07370</name>
</gene>
<name>A0ABQ6BYR1_9BURK</name>
<dbReference type="CDD" id="cd00570">
    <property type="entry name" value="GST_N_family"/>
    <property type="match status" value="1"/>
</dbReference>
<evidence type="ECO:0000259" key="1">
    <source>
        <dbReference type="PROSITE" id="PS50404"/>
    </source>
</evidence>
<protein>
    <recommendedName>
        <fullName evidence="1">GST N-terminal domain-containing protein</fullName>
    </recommendedName>
</protein>
<sequence>MSLQLVGMLDSPYVRRVAVALQLLELPYQHRPLSVFRDAEAMSRINPVIKVPALVCEDGQVLLDSTLIIAYLEERAGRELLPTEAAARLRERRLVGLALVACEKAVQWVYERDLRPPERLYVPWLERVQGQLAAAWRSLEQALAEAPLPHGAAADVGQAALSLAVAWRFTRQLLPGALDPAMYPRTQALADALEAMPAFRAVPHD</sequence>
<proteinExistence type="predicted"/>
<dbReference type="SUPFAM" id="SSF47616">
    <property type="entry name" value="GST C-terminal domain-like"/>
    <property type="match status" value="1"/>
</dbReference>
<dbReference type="InterPro" id="IPR036282">
    <property type="entry name" value="Glutathione-S-Trfase_C_sf"/>
</dbReference>
<reference evidence="3" key="1">
    <citation type="journal article" date="2019" name="Int. J. Syst. Evol. Microbiol.">
        <title>The Global Catalogue of Microorganisms (GCM) 10K type strain sequencing project: providing services to taxonomists for standard genome sequencing and annotation.</title>
        <authorList>
            <consortium name="The Broad Institute Genomics Platform"/>
            <consortium name="The Broad Institute Genome Sequencing Center for Infectious Disease"/>
            <person name="Wu L."/>
            <person name="Ma J."/>
        </authorList>
    </citation>
    <scope>NUCLEOTIDE SEQUENCE [LARGE SCALE GENOMIC DNA]</scope>
    <source>
        <strain evidence="3">NBRC 109341</strain>
    </source>
</reference>
<dbReference type="PANTHER" id="PTHR42673">
    <property type="entry name" value="MALEYLACETOACETATE ISOMERASE"/>
    <property type="match status" value="1"/>
</dbReference>
<dbReference type="Gene3D" id="3.40.30.10">
    <property type="entry name" value="Glutaredoxin"/>
    <property type="match status" value="1"/>
</dbReference>
<evidence type="ECO:0000313" key="3">
    <source>
        <dbReference type="Proteomes" id="UP001156903"/>
    </source>
</evidence>
<dbReference type="Gene3D" id="1.20.1050.10">
    <property type="match status" value="1"/>
</dbReference>